<dbReference type="GO" id="GO:0006168">
    <property type="term" value="P:adenine salvage"/>
    <property type="evidence" value="ECO:0007669"/>
    <property type="project" value="TreeGrafter"/>
</dbReference>
<comment type="pathway">
    <text evidence="3">Purine metabolism; AMP biosynthesis via salvage pathway; AMP from adenine: step 1/1.</text>
</comment>
<evidence type="ECO:0000256" key="4">
    <source>
        <dbReference type="ARBA" id="ARBA00008391"/>
    </source>
</evidence>
<dbReference type="EMBL" id="CAJPDQ010000007">
    <property type="protein sequence ID" value="CAF9912634.1"/>
    <property type="molecule type" value="Genomic_DNA"/>
</dbReference>
<gene>
    <name evidence="11" type="ORF">GOMPHAMPRED_007714</name>
</gene>
<dbReference type="EC" id="2.4.2.7" evidence="5"/>
<dbReference type="InterPro" id="IPR000836">
    <property type="entry name" value="PRTase_dom"/>
</dbReference>
<evidence type="ECO:0000256" key="3">
    <source>
        <dbReference type="ARBA" id="ARBA00004659"/>
    </source>
</evidence>
<comment type="caution">
    <text evidence="11">The sequence shown here is derived from an EMBL/GenBank/DDBJ whole genome shotgun (WGS) entry which is preliminary data.</text>
</comment>
<accession>A0A8H3EU09</accession>
<comment type="similarity">
    <text evidence="4">Belongs to the purine/pyrimidine phosphoribosyltransferase family.</text>
</comment>
<feature type="domain" description="Phosphoribosyltransferase" evidence="10">
    <location>
        <begin position="38"/>
        <end position="156"/>
    </location>
</feature>
<organism evidence="11 12">
    <name type="scientific">Gomphillus americanus</name>
    <dbReference type="NCBI Taxonomy" id="1940652"/>
    <lineage>
        <taxon>Eukaryota</taxon>
        <taxon>Fungi</taxon>
        <taxon>Dikarya</taxon>
        <taxon>Ascomycota</taxon>
        <taxon>Pezizomycotina</taxon>
        <taxon>Lecanoromycetes</taxon>
        <taxon>OSLEUM clade</taxon>
        <taxon>Ostropomycetidae</taxon>
        <taxon>Ostropales</taxon>
        <taxon>Graphidaceae</taxon>
        <taxon>Gomphilloideae</taxon>
        <taxon>Gomphillus</taxon>
    </lineage>
</organism>
<dbReference type="InterPro" id="IPR050054">
    <property type="entry name" value="UPRTase/APRTase"/>
</dbReference>
<sequence length="185" mass="20703">MDVLTEPRKSWYLSLVDRTARPRYDVFPIFANPSAFSSLLANINQHVEAHDKIVAIDAIGFVLGGALAAGSGKPFIPVRKIGKLPHPNSNLETRTFDDWDEKKGLEIKRDWINKGDRVLLVDEWIGEGFQIKAALDMIETLGGTIVGIACVYLHPDFESSIELAKKYKVFAANCLVCKYFECRCT</sequence>
<evidence type="ECO:0000256" key="7">
    <source>
        <dbReference type="ARBA" id="ARBA00022676"/>
    </source>
</evidence>
<dbReference type="PANTHER" id="PTHR32315:SF3">
    <property type="entry name" value="ADENINE PHOSPHORIBOSYLTRANSFERASE"/>
    <property type="match status" value="1"/>
</dbReference>
<proteinExistence type="inferred from homology"/>
<dbReference type="GO" id="GO:0044209">
    <property type="term" value="P:AMP salvage"/>
    <property type="evidence" value="ECO:0007669"/>
    <property type="project" value="TreeGrafter"/>
</dbReference>
<dbReference type="GO" id="GO:0003999">
    <property type="term" value="F:adenine phosphoribosyltransferase activity"/>
    <property type="evidence" value="ECO:0007669"/>
    <property type="project" value="UniProtKB-EC"/>
</dbReference>
<dbReference type="CDD" id="cd06223">
    <property type="entry name" value="PRTases_typeI"/>
    <property type="match status" value="1"/>
</dbReference>
<keyword evidence="7" id="KW-0328">Glycosyltransferase</keyword>
<dbReference type="GO" id="GO:0016208">
    <property type="term" value="F:AMP binding"/>
    <property type="evidence" value="ECO:0007669"/>
    <property type="project" value="TreeGrafter"/>
</dbReference>
<comment type="subcellular location">
    <subcellularLocation>
        <location evidence="2">Cytoplasm</location>
    </subcellularLocation>
</comment>
<dbReference type="Gene3D" id="3.40.50.2020">
    <property type="match status" value="1"/>
</dbReference>
<dbReference type="SUPFAM" id="SSF53271">
    <property type="entry name" value="PRTase-like"/>
    <property type="match status" value="1"/>
</dbReference>
<evidence type="ECO:0000256" key="2">
    <source>
        <dbReference type="ARBA" id="ARBA00004496"/>
    </source>
</evidence>
<dbReference type="AlphaFoldDB" id="A0A8H3EU09"/>
<evidence type="ECO:0000259" key="10">
    <source>
        <dbReference type="Pfam" id="PF00156"/>
    </source>
</evidence>
<dbReference type="Proteomes" id="UP000664169">
    <property type="component" value="Unassembled WGS sequence"/>
</dbReference>
<protein>
    <recommendedName>
        <fullName evidence="5">adenine phosphoribosyltransferase</fullName>
        <ecNumber evidence="5">2.4.2.7</ecNumber>
    </recommendedName>
</protein>
<keyword evidence="12" id="KW-1185">Reference proteome</keyword>
<keyword evidence="8" id="KW-0808">Transferase</keyword>
<dbReference type="PANTHER" id="PTHR32315">
    <property type="entry name" value="ADENINE PHOSPHORIBOSYLTRANSFERASE"/>
    <property type="match status" value="1"/>
</dbReference>
<keyword evidence="9" id="KW-0660">Purine salvage</keyword>
<dbReference type="GO" id="GO:0006166">
    <property type="term" value="P:purine ribonucleoside salvage"/>
    <property type="evidence" value="ECO:0007669"/>
    <property type="project" value="UniProtKB-KW"/>
</dbReference>
<evidence type="ECO:0000256" key="1">
    <source>
        <dbReference type="ARBA" id="ARBA00000868"/>
    </source>
</evidence>
<dbReference type="Pfam" id="PF00156">
    <property type="entry name" value="Pribosyltran"/>
    <property type="match status" value="1"/>
</dbReference>
<name>A0A8H3EU09_9LECA</name>
<keyword evidence="6" id="KW-0963">Cytoplasm</keyword>
<dbReference type="GO" id="GO:0005737">
    <property type="term" value="C:cytoplasm"/>
    <property type="evidence" value="ECO:0007669"/>
    <property type="project" value="UniProtKB-SubCell"/>
</dbReference>
<dbReference type="InterPro" id="IPR029057">
    <property type="entry name" value="PRTase-like"/>
</dbReference>
<evidence type="ECO:0000256" key="6">
    <source>
        <dbReference type="ARBA" id="ARBA00022490"/>
    </source>
</evidence>
<evidence type="ECO:0000256" key="8">
    <source>
        <dbReference type="ARBA" id="ARBA00022679"/>
    </source>
</evidence>
<evidence type="ECO:0000313" key="12">
    <source>
        <dbReference type="Proteomes" id="UP000664169"/>
    </source>
</evidence>
<evidence type="ECO:0000313" key="11">
    <source>
        <dbReference type="EMBL" id="CAF9912634.1"/>
    </source>
</evidence>
<evidence type="ECO:0000256" key="9">
    <source>
        <dbReference type="ARBA" id="ARBA00022726"/>
    </source>
</evidence>
<evidence type="ECO:0000256" key="5">
    <source>
        <dbReference type="ARBA" id="ARBA00011893"/>
    </source>
</evidence>
<reference evidence="11" key="1">
    <citation type="submission" date="2021-03" db="EMBL/GenBank/DDBJ databases">
        <authorList>
            <person name="Tagirdzhanova G."/>
        </authorList>
    </citation>
    <scope>NUCLEOTIDE SEQUENCE</scope>
</reference>
<comment type="catalytic activity">
    <reaction evidence="1">
        <text>AMP + diphosphate = 5-phospho-alpha-D-ribose 1-diphosphate + adenine</text>
        <dbReference type="Rhea" id="RHEA:16609"/>
        <dbReference type="ChEBI" id="CHEBI:16708"/>
        <dbReference type="ChEBI" id="CHEBI:33019"/>
        <dbReference type="ChEBI" id="CHEBI:58017"/>
        <dbReference type="ChEBI" id="CHEBI:456215"/>
        <dbReference type="EC" id="2.4.2.7"/>
    </reaction>
</comment>
<dbReference type="GO" id="GO:0002055">
    <property type="term" value="F:adenine binding"/>
    <property type="evidence" value="ECO:0007669"/>
    <property type="project" value="TreeGrafter"/>
</dbReference>
<dbReference type="OrthoDB" id="363185at2759"/>